<dbReference type="EMBL" id="LXQA010239735">
    <property type="protein sequence ID" value="MCI37010.1"/>
    <property type="molecule type" value="Genomic_DNA"/>
</dbReference>
<keyword evidence="1" id="KW-0472">Membrane</keyword>
<evidence type="ECO:0000256" key="1">
    <source>
        <dbReference type="SAM" id="Phobius"/>
    </source>
</evidence>
<evidence type="ECO:0000313" key="2">
    <source>
        <dbReference type="EMBL" id="MCI37010.1"/>
    </source>
</evidence>
<name>A0A392RMJ4_9FABA</name>
<keyword evidence="1" id="KW-1133">Transmembrane helix</keyword>
<reference evidence="2 3" key="1">
    <citation type="journal article" date="2018" name="Front. Plant Sci.">
        <title>Red Clover (Trifolium pratense) and Zigzag Clover (T. medium) - A Picture of Genomic Similarities and Differences.</title>
        <authorList>
            <person name="Dluhosova J."/>
            <person name="Istvanek J."/>
            <person name="Nedelnik J."/>
            <person name="Repkova J."/>
        </authorList>
    </citation>
    <scope>NUCLEOTIDE SEQUENCE [LARGE SCALE GENOMIC DNA]</scope>
    <source>
        <strain evidence="3">cv. 10/8</strain>
        <tissue evidence="2">Leaf</tissue>
    </source>
</reference>
<feature type="transmembrane region" description="Helical" evidence="1">
    <location>
        <begin position="5"/>
        <end position="21"/>
    </location>
</feature>
<organism evidence="2 3">
    <name type="scientific">Trifolium medium</name>
    <dbReference type="NCBI Taxonomy" id="97028"/>
    <lineage>
        <taxon>Eukaryota</taxon>
        <taxon>Viridiplantae</taxon>
        <taxon>Streptophyta</taxon>
        <taxon>Embryophyta</taxon>
        <taxon>Tracheophyta</taxon>
        <taxon>Spermatophyta</taxon>
        <taxon>Magnoliopsida</taxon>
        <taxon>eudicotyledons</taxon>
        <taxon>Gunneridae</taxon>
        <taxon>Pentapetalae</taxon>
        <taxon>rosids</taxon>
        <taxon>fabids</taxon>
        <taxon>Fabales</taxon>
        <taxon>Fabaceae</taxon>
        <taxon>Papilionoideae</taxon>
        <taxon>50 kb inversion clade</taxon>
        <taxon>NPAAA clade</taxon>
        <taxon>Hologalegina</taxon>
        <taxon>IRL clade</taxon>
        <taxon>Trifolieae</taxon>
        <taxon>Trifolium</taxon>
    </lineage>
</organism>
<keyword evidence="3" id="KW-1185">Reference proteome</keyword>
<evidence type="ECO:0000313" key="3">
    <source>
        <dbReference type="Proteomes" id="UP000265520"/>
    </source>
</evidence>
<comment type="caution">
    <text evidence="2">The sequence shown here is derived from an EMBL/GenBank/DDBJ whole genome shotgun (WGS) entry which is preliminary data.</text>
</comment>
<keyword evidence="1" id="KW-0812">Transmembrane</keyword>
<protein>
    <submittedName>
        <fullName evidence="2">Uncharacterized protein</fullName>
    </submittedName>
</protein>
<accession>A0A392RMJ4</accession>
<proteinExistence type="predicted"/>
<dbReference type="AlphaFoldDB" id="A0A392RMJ4"/>
<dbReference type="Proteomes" id="UP000265520">
    <property type="component" value="Unassembled WGS sequence"/>
</dbReference>
<feature type="transmembrane region" description="Helical" evidence="1">
    <location>
        <begin position="27"/>
        <end position="45"/>
    </location>
</feature>
<sequence>MNVVALYANFAVMILTAFMLNNLVAKIGYSVIALLASLVYFSSMFEAGRNFYRKVNAIGAPKPLIDLTPV</sequence>